<evidence type="ECO:0000313" key="2">
    <source>
        <dbReference type="EMBL" id="EEB18033.1"/>
    </source>
</evidence>
<dbReference type="EnsemblMetazoa" id="PHUM498300-RA">
    <property type="protein sequence ID" value="PHUM498300-PA"/>
    <property type="gene ID" value="PHUM498300"/>
</dbReference>
<reference evidence="2" key="1">
    <citation type="submission" date="2007-04" db="EMBL/GenBank/DDBJ databases">
        <title>Annotation of Pediculus humanus corporis strain USDA.</title>
        <authorList>
            <person name="Kirkness E."/>
            <person name="Hannick L."/>
            <person name="Hass B."/>
            <person name="Bruggner R."/>
            <person name="Lawson D."/>
            <person name="Bidwell S."/>
            <person name="Joardar V."/>
            <person name="Caler E."/>
            <person name="Walenz B."/>
            <person name="Inman J."/>
            <person name="Schobel S."/>
            <person name="Galinsky K."/>
            <person name="Amedeo P."/>
            <person name="Strausberg R."/>
        </authorList>
    </citation>
    <scope>NUCLEOTIDE SEQUENCE</scope>
    <source>
        <strain evidence="2">USDA</strain>
    </source>
</reference>
<reference evidence="3" key="3">
    <citation type="submission" date="2021-02" db="UniProtKB">
        <authorList>
            <consortium name="EnsemblMetazoa"/>
        </authorList>
    </citation>
    <scope>IDENTIFICATION</scope>
    <source>
        <strain evidence="3">USDA</strain>
    </source>
</reference>
<protein>
    <submittedName>
        <fullName evidence="2 3">Uncharacterized protein</fullName>
    </submittedName>
</protein>
<sequence length="212" mass="25015">MSIQNYALRQLLDAEKARVVNEKEKLEFRLKTIEDKVTTMENEYKNQKNELINARLEASSWEKQLEKEREKLAKMKNEKKYLMDEVQLNGNVMVWKIPSFDQGLQLDNILEGKKPKKPALPWDYTVGRNNQIFEISKPVIRQKKQQAVIIVEKPLESPELRALLAKMEKKIVVKDLKIEELERLISEKTKNSNNRIKSLEFQIPHSSRDTKR</sequence>
<dbReference type="EMBL" id="DS235830">
    <property type="protein sequence ID" value="EEB18033.1"/>
    <property type="molecule type" value="Genomic_DNA"/>
</dbReference>
<dbReference type="RefSeq" id="XP_002430771.1">
    <property type="nucleotide sequence ID" value="XM_002430726.1"/>
</dbReference>
<feature type="coiled-coil region" evidence="1">
    <location>
        <begin position="16"/>
        <end position="85"/>
    </location>
</feature>
<dbReference type="InParanoid" id="E0VXC7"/>
<proteinExistence type="predicted"/>
<accession>E0VXC7</accession>
<name>E0VXC7_PEDHC</name>
<evidence type="ECO:0000313" key="4">
    <source>
        <dbReference type="Proteomes" id="UP000009046"/>
    </source>
</evidence>
<evidence type="ECO:0000256" key="1">
    <source>
        <dbReference type="SAM" id="Coils"/>
    </source>
</evidence>
<dbReference type="EMBL" id="AAZO01006041">
    <property type="status" value="NOT_ANNOTATED_CDS"/>
    <property type="molecule type" value="Genomic_DNA"/>
</dbReference>
<organism>
    <name type="scientific">Pediculus humanus subsp. corporis</name>
    <name type="common">Body louse</name>
    <dbReference type="NCBI Taxonomy" id="121224"/>
    <lineage>
        <taxon>Eukaryota</taxon>
        <taxon>Metazoa</taxon>
        <taxon>Ecdysozoa</taxon>
        <taxon>Arthropoda</taxon>
        <taxon>Hexapoda</taxon>
        <taxon>Insecta</taxon>
        <taxon>Pterygota</taxon>
        <taxon>Neoptera</taxon>
        <taxon>Paraneoptera</taxon>
        <taxon>Psocodea</taxon>
        <taxon>Troctomorpha</taxon>
        <taxon>Phthiraptera</taxon>
        <taxon>Anoplura</taxon>
        <taxon>Pediculidae</taxon>
        <taxon>Pediculus</taxon>
    </lineage>
</organism>
<dbReference type="AlphaFoldDB" id="E0VXC7"/>
<keyword evidence="1" id="KW-0175">Coiled coil</keyword>
<dbReference type="Proteomes" id="UP000009046">
    <property type="component" value="Unassembled WGS sequence"/>
</dbReference>
<dbReference type="HOGENOM" id="CLU_1301017_0_0_1"/>
<dbReference type="GeneID" id="8236222"/>
<dbReference type="VEuPathDB" id="VectorBase:PHUM498300"/>
<evidence type="ECO:0000313" key="3">
    <source>
        <dbReference type="EnsemblMetazoa" id="PHUM498300-PA"/>
    </source>
</evidence>
<dbReference type="CTD" id="8236222"/>
<gene>
    <name evidence="3" type="primary">8236222</name>
    <name evidence="2" type="ORF">Phum_PHUM498300</name>
</gene>
<dbReference type="OrthoDB" id="7694231at2759"/>
<keyword evidence="4" id="KW-1185">Reference proteome</keyword>
<reference evidence="2" key="2">
    <citation type="submission" date="2007-04" db="EMBL/GenBank/DDBJ databases">
        <title>The genome of the human body louse.</title>
        <authorList>
            <consortium name="The Human Body Louse Genome Consortium"/>
            <person name="Kirkness E."/>
            <person name="Walenz B."/>
            <person name="Hass B."/>
            <person name="Bruggner R."/>
            <person name="Strausberg R."/>
        </authorList>
    </citation>
    <scope>NUCLEOTIDE SEQUENCE</scope>
    <source>
        <strain evidence="2">USDA</strain>
    </source>
</reference>
<dbReference type="KEGG" id="phu:Phum_PHUM498300"/>